<dbReference type="PANTHER" id="PTHR45633">
    <property type="entry name" value="60 KDA HEAT SHOCK PROTEIN, MITOCHONDRIAL"/>
    <property type="match status" value="1"/>
</dbReference>
<evidence type="ECO:0000313" key="10">
    <source>
        <dbReference type="Proteomes" id="UP001073227"/>
    </source>
</evidence>
<dbReference type="Gene3D" id="1.10.560.10">
    <property type="entry name" value="GroEL-like equatorial domain"/>
    <property type="match status" value="1"/>
</dbReference>
<dbReference type="InterPro" id="IPR027413">
    <property type="entry name" value="GROEL-like_equatorial_sf"/>
</dbReference>
<dbReference type="Gene3D" id="3.30.260.10">
    <property type="entry name" value="TCP-1-like chaperonin intermediate domain"/>
    <property type="match status" value="1"/>
</dbReference>
<comment type="function">
    <text evidence="8">Together with its co-chaperonin GroES, plays an essential role in assisting protein folding. The GroEL-GroES system forms a nano-cage that allows encapsulation of the non-native substrate proteins and provides a physical environment optimized to promote and accelerate protein folding.</text>
</comment>
<dbReference type="InterPro" id="IPR002423">
    <property type="entry name" value="Cpn60/GroEL/TCP-1"/>
</dbReference>
<protein>
    <recommendedName>
        <fullName evidence="8">60 kDa chaperonin</fullName>
    </recommendedName>
</protein>
<dbReference type="NCBIfam" id="NF009487">
    <property type="entry name" value="PRK12849.1"/>
    <property type="match status" value="1"/>
</dbReference>
<dbReference type="InterPro" id="IPR027409">
    <property type="entry name" value="GroEL-like_apical_dom_sf"/>
</dbReference>
<keyword evidence="3" id="KW-0547">Nucleotide-binding</keyword>
<keyword evidence="10" id="KW-1185">Reference proteome</keyword>
<dbReference type="SUPFAM" id="SSF52029">
    <property type="entry name" value="GroEL apical domain-like"/>
    <property type="match status" value="1"/>
</dbReference>
<sequence length="535" mass="55462">MLQHRPPFENQTLRRILHGADQLADLVELTLGPVGRAVLIDRGAAIPLVGDNGYAVATHFDIADPVAQCGVQTLRHLAWEMSRDFGDGAATAIVLARAVLAELVNMMDAGYDPQHLGEAVVRRAKAIAAQIEASAVTANDIGTLKAVATTAAGGDVELGGAIGEAFHAVGRAGTVIVEAGHGMGDEIETRPGMHFDSGWLSEDFVNEDALGKAIYDDAYILVASGRIDRFDDILPMLEVFSQRKKPLIVIAGEVAGEALATLVLNRRKSRALVCAVAAPGAGDWKTMNLGDIAAATGATLIGDETGHSLAQIKPAMVGRARRIEIGRSHTAIVGGGADPQTLEARMAHIRSEIASARYLAYDREQHELRLARLSGAIALLRIGAATKPIHDQRLEVAKRAVAATRSARAAGVVQGGGTSFFRAAVQAAAAASGNETELMAAKVLAGALGAPMRAIVSNRGRDAAHMVGLVALSSDTSTGYDAAGDRITNLHAAGIIDACEITVEALTRAVATAATLGSVAAATSPLSKQNNRGAA</sequence>
<dbReference type="Gene3D" id="3.50.7.10">
    <property type="entry name" value="GroEL"/>
    <property type="match status" value="1"/>
</dbReference>
<dbReference type="SUPFAM" id="SSF54849">
    <property type="entry name" value="GroEL-intermediate domain like"/>
    <property type="match status" value="1"/>
</dbReference>
<comment type="subunit">
    <text evidence="8">Forms a cylinder of 14 subunits composed of two heptameric rings stacked back-to-back. Interacts with the co-chaperonin GroES.</text>
</comment>
<name>A0ABT3ZBY6_9HYPH</name>
<evidence type="ECO:0000256" key="2">
    <source>
        <dbReference type="ARBA" id="ARBA00022490"/>
    </source>
</evidence>
<evidence type="ECO:0000256" key="4">
    <source>
        <dbReference type="ARBA" id="ARBA00022840"/>
    </source>
</evidence>
<keyword evidence="5" id="KW-0143">Chaperone</keyword>
<reference evidence="9" key="1">
    <citation type="submission" date="2022-10" db="EMBL/GenBank/DDBJ databases">
        <title>Hoeflea sp. G2-23, isolated from marine algae.</title>
        <authorList>
            <person name="Kristyanto S."/>
            <person name="Kim J.M."/>
            <person name="Jeon C.O."/>
        </authorList>
    </citation>
    <scope>NUCLEOTIDE SEQUENCE</scope>
    <source>
        <strain evidence="9">G2-23</strain>
    </source>
</reference>
<comment type="caution">
    <text evidence="9">The sequence shown here is derived from an EMBL/GenBank/DDBJ whole genome shotgun (WGS) entry which is preliminary data.</text>
</comment>
<accession>A0ABT3ZBY6</accession>
<evidence type="ECO:0000256" key="6">
    <source>
        <dbReference type="ARBA" id="ARBA00023235"/>
    </source>
</evidence>
<gene>
    <name evidence="9" type="primary">groEL</name>
    <name evidence="9" type="ORF">OEG84_16590</name>
</gene>
<comment type="similarity">
    <text evidence="1 7">Belongs to the chaperonin (HSP60) family.</text>
</comment>
<dbReference type="RefSeq" id="WP_267654783.1">
    <property type="nucleotide sequence ID" value="NZ_JAOVZR010000001.1"/>
</dbReference>
<evidence type="ECO:0000256" key="5">
    <source>
        <dbReference type="ARBA" id="ARBA00023186"/>
    </source>
</evidence>
<dbReference type="PRINTS" id="PR00298">
    <property type="entry name" value="CHAPERONIN60"/>
</dbReference>
<keyword evidence="2" id="KW-0963">Cytoplasm</keyword>
<dbReference type="InterPro" id="IPR001844">
    <property type="entry name" value="Cpn60/GroEL"/>
</dbReference>
<keyword evidence="6" id="KW-0413">Isomerase</keyword>
<evidence type="ECO:0000256" key="1">
    <source>
        <dbReference type="ARBA" id="ARBA00006607"/>
    </source>
</evidence>
<evidence type="ECO:0000256" key="8">
    <source>
        <dbReference type="RuleBase" id="RU000419"/>
    </source>
</evidence>
<dbReference type="InterPro" id="IPR027410">
    <property type="entry name" value="TCP-1-like_intermed_sf"/>
</dbReference>
<dbReference type="Pfam" id="PF00118">
    <property type="entry name" value="Cpn60_TCP1"/>
    <property type="match status" value="1"/>
</dbReference>
<organism evidence="9 10">
    <name type="scientific">Hoeflea algicola</name>
    <dbReference type="NCBI Taxonomy" id="2983763"/>
    <lineage>
        <taxon>Bacteria</taxon>
        <taxon>Pseudomonadati</taxon>
        <taxon>Pseudomonadota</taxon>
        <taxon>Alphaproteobacteria</taxon>
        <taxon>Hyphomicrobiales</taxon>
        <taxon>Rhizobiaceae</taxon>
        <taxon>Hoeflea</taxon>
    </lineage>
</organism>
<dbReference type="EMBL" id="JAOVZR010000001">
    <property type="protein sequence ID" value="MCY0149282.1"/>
    <property type="molecule type" value="Genomic_DNA"/>
</dbReference>
<dbReference type="SUPFAM" id="SSF48592">
    <property type="entry name" value="GroEL equatorial domain-like"/>
    <property type="match status" value="1"/>
</dbReference>
<keyword evidence="4" id="KW-0067">ATP-binding</keyword>
<evidence type="ECO:0000256" key="7">
    <source>
        <dbReference type="RuleBase" id="RU000418"/>
    </source>
</evidence>
<evidence type="ECO:0000256" key="3">
    <source>
        <dbReference type="ARBA" id="ARBA00022741"/>
    </source>
</evidence>
<evidence type="ECO:0000313" key="9">
    <source>
        <dbReference type="EMBL" id="MCY0149282.1"/>
    </source>
</evidence>
<dbReference type="Proteomes" id="UP001073227">
    <property type="component" value="Unassembled WGS sequence"/>
</dbReference>
<proteinExistence type="inferred from homology"/>